<gene>
    <name evidence="1" type="ORF">F383_04444</name>
</gene>
<name>A0A0B0PRC4_GOSAR</name>
<dbReference type="Proteomes" id="UP000032142">
    <property type="component" value="Unassembled WGS sequence"/>
</dbReference>
<evidence type="ECO:0000313" key="2">
    <source>
        <dbReference type="Proteomes" id="UP000032142"/>
    </source>
</evidence>
<reference evidence="2" key="1">
    <citation type="submission" date="2014-09" db="EMBL/GenBank/DDBJ databases">
        <authorList>
            <person name="Mudge J."/>
            <person name="Ramaraj T."/>
            <person name="Lindquist I.E."/>
            <person name="Bharti A.K."/>
            <person name="Sundararajan A."/>
            <person name="Cameron C.T."/>
            <person name="Woodward J.E."/>
            <person name="May G.D."/>
            <person name="Brubaker C."/>
            <person name="Broadhvest J."/>
            <person name="Wilkins T.A."/>
        </authorList>
    </citation>
    <scope>NUCLEOTIDE SEQUENCE</scope>
    <source>
        <strain evidence="2">cv. AKA8401</strain>
    </source>
</reference>
<organism evidence="1 2">
    <name type="scientific">Gossypium arboreum</name>
    <name type="common">Tree cotton</name>
    <name type="synonym">Gossypium nanking</name>
    <dbReference type="NCBI Taxonomy" id="29729"/>
    <lineage>
        <taxon>Eukaryota</taxon>
        <taxon>Viridiplantae</taxon>
        <taxon>Streptophyta</taxon>
        <taxon>Embryophyta</taxon>
        <taxon>Tracheophyta</taxon>
        <taxon>Spermatophyta</taxon>
        <taxon>Magnoliopsida</taxon>
        <taxon>eudicotyledons</taxon>
        <taxon>Gunneridae</taxon>
        <taxon>Pentapetalae</taxon>
        <taxon>rosids</taxon>
        <taxon>malvids</taxon>
        <taxon>Malvales</taxon>
        <taxon>Malvaceae</taxon>
        <taxon>Malvoideae</taxon>
        <taxon>Gossypium</taxon>
    </lineage>
</organism>
<proteinExistence type="predicted"/>
<protein>
    <submittedName>
        <fullName evidence="1">Uncharacterized protein</fullName>
    </submittedName>
</protein>
<dbReference type="EMBL" id="KN434449">
    <property type="protein sequence ID" value="KHG25951.1"/>
    <property type="molecule type" value="Genomic_DNA"/>
</dbReference>
<accession>A0A0B0PRC4</accession>
<evidence type="ECO:0000313" key="1">
    <source>
        <dbReference type="EMBL" id="KHG25951.1"/>
    </source>
</evidence>
<keyword evidence="2" id="KW-1185">Reference proteome</keyword>
<sequence>MLHLLDSLLLPS</sequence>